<protein>
    <submittedName>
        <fullName evidence="2">Uncharacterized protein</fullName>
    </submittedName>
</protein>
<sequence length="96" mass="10284">MMDCLIVWAALGPVLAFIAGAVAVAWWEDEEEEALPSWEHPGPMRGTLPGGPGAVMSLDSLGRDGPCWNRASGHAGGYSSPRMRSCVQCGRMEERP</sequence>
<evidence type="ECO:0000313" key="3">
    <source>
        <dbReference type="Proteomes" id="UP000196655"/>
    </source>
</evidence>
<accession>A0A211ZG01</accession>
<dbReference type="EMBL" id="NHON01000065">
    <property type="protein sequence ID" value="OWJ64201.1"/>
    <property type="molecule type" value="Genomic_DNA"/>
</dbReference>
<gene>
    <name evidence="2" type="ORF">BWR60_25870</name>
</gene>
<dbReference type="RefSeq" id="WP_088154397.1">
    <property type="nucleotide sequence ID" value="NZ_NHON01000065.1"/>
</dbReference>
<evidence type="ECO:0000256" key="1">
    <source>
        <dbReference type="SAM" id="MobiDB-lite"/>
    </source>
</evidence>
<evidence type="ECO:0000313" key="2">
    <source>
        <dbReference type="EMBL" id="OWJ64201.1"/>
    </source>
</evidence>
<dbReference type="Proteomes" id="UP000196655">
    <property type="component" value="Unassembled WGS sequence"/>
</dbReference>
<keyword evidence="3" id="KW-1185">Reference proteome</keyword>
<comment type="caution">
    <text evidence="2">The sequence shown here is derived from an EMBL/GenBank/DDBJ whole genome shotgun (WGS) entry which is preliminary data.</text>
</comment>
<feature type="region of interest" description="Disordered" evidence="1">
    <location>
        <begin position="34"/>
        <end position="55"/>
    </location>
</feature>
<name>A0A211ZG01_9PROT</name>
<organism evidence="2 3">
    <name type="scientific">Inquilinus limosus</name>
    <dbReference type="NCBI Taxonomy" id="171674"/>
    <lineage>
        <taxon>Bacteria</taxon>
        <taxon>Pseudomonadati</taxon>
        <taxon>Pseudomonadota</taxon>
        <taxon>Alphaproteobacteria</taxon>
        <taxon>Rhodospirillales</taxon>
        <taxon>Rhodospirillaceae</taxon>
        <taxon>Inquilinus</taxon>
    </lineage>
</organism>
<proteinExistence type="predicted"/>
<dbReference type="AlphaFoldDB" id="A0A211ZG01"/>
<reference evidence="3" key="1">
    <citation type="submission" date="2017-05" db="EMBL/GenBank/DDBJ databases">
        <authorList>
            <person name="Macchi M."/>
            <person name="Festa S."/>
            <person name="Coppotelli B.M."/>
            <person name="Morelli I.S."/>
        </authorList>
    </citation>
    <scope>NUCLEOTIDE SEQUENCE [LARGE SCALE GENOMIC DNA]</scope>
    <source>
        <strain evidence="3">I</strain>
    </source>
</reference>
<dbReference type="OrthoDB" id="9940689at2"/>